<evidence type="ECO:0000313" key="4">
    <source>
        <dbReference type="Proteomes" id="UP001527925"/>
    </source>
</evidence>
<sequence length="368" mass="38465">MCFVKAPRGTSAVPLIHLPAQQQQQPAQQQQQQQQQPADFAPALAGLDANMWTDLAGMDSFAGAMADPTLAAASGLASSVSGGLDLAVLDSLSGDNLDVWLDLLSASDLTGSPMIKADAAFLAPLAVTSSGSSESMLSTTSSAASSLPMVPGLTSELSLMPSPPESTRSPRDSFTCSLDDISRPAAAQPQAALPLFPTLKAPMMFTSAAAPMPSAVPTMPSKPASVAAAAASAAAAAAAKAGLPVVDAKDKARPPKRKPEAEQPAMDHDDSPLALKRARNNEAARRSRERKMRRLEELEVQVGALETEKTDLNVRLAVLENERNSWITRERELVHRVLALEAQLSESHRALMQVGMSRTGASGSSVTA</sequence>
<feature type="region of interest" description="Disordered" evidence="1">
    <location>
        <begin position="246"/>
        <end position="289"/>
    </location>
</feature>
<dbReference type="Gene3D" id="3.30.160.60">
    <property type="entry name" value="Classic Zinc Finger"/>
    <property type="match status" value="1"/>
</dbReference>
<dbReference type="Pfam" id="PF07716">
    <property type="entry name" value="bZIP_2"/>
    <property type="match status" value="1"/>
</dbReference>
<gene>
    <name evidence="3" type="ORF">HK105_209299</name>
</gene>
<proteinExistence type="predicted"/>
<protein>
    <recommendedName>
        <fullName evidence="2">BZIP domain-containing protein</fullName>
    </recommendedName>
</protein>
<dbReference type="SUPFAM" id="SSF57959">
    <property type="entry name" value="Leucine zipper domain"/>
    <property type="match status" value="1"/>
</dbReference>
<evidence type="ECO:0000256" key="1">
    <source>
        <dbReference type="SAM" id="MobiDB-lite"/>
    </source>
</evidence>
<comment type="caution">
    <text evidence="3">The sequence shown here is derived from an EMBL/GenBank/DDBJ whole genome shotgun (WGS) entry which is preliminary data.</text>
</comment>
<dbReference type="InterPro" id="IPR046347">
    <property type="entry name" value="bZIP_sf"/>
</dbReference>
<keyword evidence="4" id="KW-1185">Reference proteome</keyword>
<dbReference type="SMART" id="SM00338">
    <property type="entry name" value="BRLZ"/>
    <property type="match status" value="1"/>
</dbReference>
<dbReference type="Proteomes" id="UP001527925">
    <property type="component" value="Unassembled WGS sequence"/>
</dbReference>
<feature type="compositionally biased region" description="Basic and acidic residues" evidence="1">
    <location>
        <begin position="247"/>
        <end position="271"/>
    </location>
</feature>
<dbReference type="PROSITE" id="PS50217">
    <property type="entry name" value="BZIP"/>
    <property type="match status" value="1"/>
</dbReference>
<name>A0ABR4MVG3_9FUNG</name>
<organism evidence="3 4">
    <name type="scientific">Polyrhizophydium stewartii</name>
    <dbReference type="NCBI Taxonomy" id="2732419"/>
    <lineage>
        <taxon>Eukaryota</taxon>
        <taxon>Fungi</taxon>
        <taxon>Fungi incertae sedis</taxon>
        <taxon>Chytridiomycota</taxon>
        <taxon>Chytridiomycota incertae sedis</taxon>
        <taxon>Chytridiomycetes</taxon>
        <taxon>Rhizophydiales</taxon>
        <taxon>Rhizophydiales incertae sedis</taxon>
        <taxon>Polyrhizophydium</taxon>
    </lineage>
</organism>
<evidence type="ECO:0000313" key="3">
    <source>
        <dbReference type="EMBL" id="KAL2911243.1"/>
    </source>
</evidence>
<dbReference type="InterPro" id="IPR004827">
    <property type="entry name" value="bZIP"/>
</dbReference>
<evidence type="ECO:0000259" key="2">
    <source>
        <dbReference type="PROSITE" id="PS50217"/>
    </source>
</evidence>
<accession>A0ABR4MVG3</accession>
<feature type="region of interest" description="Disordered" evidence="1">
    <location>
        <begin position="154"/>
        <end position="176"/>
    </location>
</feature>
<dbReference type="EMBL" id="JADGIZ020000132">
    <property type="protein sequence ID" value="KAL2911243.1"/>
    <property type="molecule type" value="Genomic_DNA"/>
</dbReference>
<reference evidence="3 4" key="1">
    <citation type="submission" date="2023-09" db="EMBL/GenBank/DDBJ databases">
        <title>Pangenome analysis of Batrachochytrium dendrobatidis and related Chytrids.</title>
        <authorList>
            <person name="Yacoub M.N."/>
            <person name="Stajich J.E."/>
            <person name="James T.Y."/>
        </authorList>
    </citation>
    <scope>NUCLEOTIDE SEQUENCE [LARGE SCALE GENOMIC DNA]</scope>
    <source>
        <strain evidence="3 4">JEL0888</strain>
    </source>
</reference>
<feature type="domain" description="BZIP" evidence="2">
    <location>
        <begin position="276"/>
        <end position="322"/>
    </location>
</feature>
<dbReference type="PROSITE" id="PS00036">
    <property type="entry name" value="BZIP_BASIC"/>
    <property type="match status" value="1"/>
</dbReference>